<dbReference type="PANTHER" id="PTHR43489:SF1">
    <property type="entry name" value="L-RIBULOSE-5-PHOSPHATE 3-EPIMERASE SGBU-RELATED"/>
    <property type="match status" value="1"/>
</dbReference>
<dbReference type="PROSITE" id="PS51318">
    <property type="entry name" value="TAT"/>
    <property type="match status" value="1"/>
</dbReference>
<keyword evidence="5" id="KW-1185">Reference proteome</keyword>
<dbReference type="Proteomes" id="UP001143543">
    <property type="component" value="Unassembled WGS sequence"/>
</dbReference>
<organism evidence="4 5">
    <name type="scientific">Neptunitalea lumnitzerae</name>
    <dbReference type="NCBI Taxonomy" id="2965509"/>
    <lineage>
        <taxon>Bacteria</taxon>
        <taxon>Pseudomonadati</taxon>
        <taxon>Bacteroidota</taxon>
        <taxon>Flavobacteriia</taxon>
        <taxon>Flavobacteriales</taxon>
        <taxon>Flavobacteriaceae</taxon>
        <taxon>Neptunitalea</taxon>
    </lineage>
</organism>
<evidence type="ECO:0000313" key="4">
    <source>
        <dbReference type="EMBL" id="GLB49606.1"/>
    </source>
</evidence>
<keyword evidence="1" id="KW-0413">Isomerase</keyword>
<accession>A0ABQ5MJL2</accession>
<dbReference type="InterPro" id="IPR036237">
    <property type="entry name" value="Xyl_isomerase-like_sf"/>
</dbReference>
<feature type="domain" description="Xylose isomerase-like TIM barrel" evidence="3">
    <location>
        <begin position="64"/>
        <end position="303"/>
    </location>
</feature>
<dbReference type="InterPro" id="IPR050417">
    <property type="entry name" value="Sugar_Epim/Isomerase"/>
</dbReference>
<keyword evidence="4" id="KW-0540">Nuclease</keyword>
<keyword evidence="4" id="KW-0255">Endonuclease</keyword>
<comment type="caution">
    <text evidence="4">The sequence shown here is derived from an EMBL/GenBank/DDBJ whole genome shotgun (WGS) entry which is preliminary data.</text>
</comment>
<evidence type="ECO:0000313" key="5">
    <source>
        <dbReference type="Proteomes" id="UP001143543"/>
    </source>
</evidence>
<dbReference type="SUPFAM" id="SSF51658">
    <property type="entry name" value="Xylose isomerase-like"/>
    <property type="match status" value="1"/>
</dbReference>
<keyword evidence="2" id="KW-0732">Signal</keyword>
<gene>
    <name evidence="4" type="ORF">Y10_19740</name>
</gene>
<dbReference type="GO" id="GO:0004519">
    <property type="term" value="F:endonuclease activity"/>
    <property type="evidence" value="ECO:0007669"/>
    <property type="project" value="UniProtKB-KW"/>
</dbReference>
<dbReference type="Pfam" id="PF01261">
    <property type="entry name" value="AP_endonuc_2"/>
    <property type="match status" value="1"/>
</dbReference>
<dbReference type="EMBL" id="BRVO01000002">
    <property type="protein sequence ID" value="GLB49606.1"/>
    <property type="molecule type" value="Genomic_DNA"/>
</dbReference>
<dbReference type="Gene3D" id="3.20.20.150">
    <property type="entry name" value="Divalent-metal-dependent TIM barrel enzymes"/>
    <property type="match status" value="1"/>
</dbReference>
<dbReference type="InterPro" id="IPR013022">
    <property type="entry name" value="Xyl_isomerase-like_TIM-brl"/>
</dbReference>
<proteinExistence type="predicted"/>
<dbReference type="PANTHER" id="PTHR43489">
    <property type="entry name" value="ISOMERASE"/>
    <property type="match status" value="1"/>
</dbReference>
<evidence type="ECO:0000256" key="1">
    <source>
        <dbReference type="ARBA" id="ARBA00023235"/>
    </source>
</evidence>
<feature type="chain" id="PRO_5046889422" evidence="2">
    <location>
        <begin position="38"/>
        <end position="308"/>
    </location>
</feature>
<protein>
    <submittedName>
        <fullName evidence="4">Endonuclease</fullName>
    </submittedName>
</protein>
<keyword evidence="4" id="KW-0378">Hydrolase</keyword>
<dbReference type="InterPro" id="IPR006311">
    <property type="entry name" value="TAT_signal"/>
</dbReference>
<reference evidence="4" key="1">
    <citation type="submission" date="2022-07" db="EMBL/GenBank/DDBJ databases">
        <title>Taxonomy of Novel Oxalotrophic and Methylotrophic Bacteria.</title>
        <authorList>
            <person name="Sahin N."/>
            <person name="Tani A."/>
        </authorList>
    </citation>
    <scope>NUCLEOTIDE SEQUENCE</scope>
    <source>
        <strain evidence="4">Y10</strain>
    </source>
</reference>
<evidence type="ECO:0000259" key="3">
    <source>
        <dbReference type="Pfam" id="PF01261"/>
    </source>
</evidence>
<dbReference type="PROSITE" id="PS51257">
    <property type="entry name" value="PROKAR_LIPOPROTEIN"/>
    <property type="match status" value="1"/>
</dbReference>
<name>A0ABQ5MJL2_9FLAO</name>
<sequence length="308" mass="34549">MEKMKNKIQYKRRDFIKLSALASGALLAGACSNSLFAMSYGKEQRYKIAVCDWMILKRQKLSAFALAKEINADGIELDMGGLGARTTFDSKLGNPEEREKFLNKSKELGVGISSIAMSGFYAQSFAERATVNIMVQDCINTMKNMGVKTAYLPLGVEGDMVKHPELREEIVKRLQWAAKQVAEIDGVIAVETSYGAKEELEFLKEVGSRHIKSSFNFANAVDNGRDICSELKILGKKNIGQIHASNTDRVWLQNDESIDMPKIKATLDDMNWKGWLIVERSRDIEQVRNVKANYGANVAYLKKIFQNT</sequence>
<feature type="signal peptide" evidence="2">
    <location>
        <begin position="1"/>
        <end position="37"/>
    </location>
</feature>
<evidence type="ECO:0000256" key="2">
    <source>
        <dbReference type="SAM" id="SignalP"/>
    </source>
</evidence>